<feature type="region of interest" description="Disordered" evidence="1">
    <location>
        <begin position="1"/>
        <end position="258"/>
    </location>
</feature>
<feature type="compositionally biased region" description="Basic and acidic residues" evidence="1">
    <location>
        <begin position="150"/>
        <end position="170"/>
    </location>
</feature>
<keyword evidence="3" id="KW-1185">Reference proteome</keyword>
<sequence>MKTNLTAVGKNKKSTVKHNVKQFPIKMKKGLKSQQSQPDNASPSKSASLSSKCRTPRKNQSAEPTDPTSPTDTNTSQRRSSPRFKKSTEPTDTITCQRRSSLRFKESAEPTNPKSTTQTSSRPQPKTSQPTPYSRKTVVTKKKNVLTPTKSKEDATNSKEGRKQVKRKLDTSTGPCPSIQLRNPNDTLSNFEEEEEDETLQHNKDVQEEESDVDSDEGKDNGDGAETGMGKELENDDNGTDDKPEDEVVEPTKKRKFVPRGPTQMHAMKLDNTDPKAIVPFNFKEQPIGDPSVQLASCLGVLVRRNIPLTFKDWRVVPHQAKANIWKIVEQRLNITKTTILSKWEHISKNLDLGKPVWYSMLWISYKGKK</sequence>
<dbReference type="AlphaFoldDB" id="A0AAD4S3Q7"/>
<feature type="compositionally biased region" description="Polar residues" evidence="1">
    <location>
        <begin position="109"/>
        <end position="134"/>
    </location>
</feature>
<accession>A0AAD4S3Q7</accession>
<organism evidence="2 3">
    <name type="scientific">Papaver atlanticum</name>
    <dbReference type="NCBI Taxonomy" id="357466"/>
    <lineage>
        <taxon>Eukaryota</taxon>
        <taxon>Viridiplantae</taxon>
        <taxon>Streptophyta</taxon>
        <taxon>Embryophyta</taxon>
        <taxon>Tracheophyta</taxon>
        <taxon>Spermatophyta</taxon>
        <taxon>Magnoliopsida</taxon>
        <taxon>Ranunculales</taxon>
        <taxon>Papaveraceae</taxon>
        <taxon>Papaveroideae</taxon>
        <taxon>Papaver</taxon>
    </lineage>
</organism>
<reference evidence="2" key="1">
    <citation type="submission" date="2022-04" db="EMBL/GenBank/DDBJ databases">
        <title>A functionally conserved STORR gene fusion in Papaver species that diverged 16.8 million years ago.</title>
        <authorList>
            <person name="Catania T."/>
        </authorList>
    </citation>
    <scope>NUCLEOTIDE SEQUENCE</scope>
    <source>
        <strain evidence="2">S-188037</strain>
    </source>
</reference>
<comment type="caution">
    <text evidence="2">The sequence shown here is derived from an EMBL/GenBank/DDBJ whole genome shotgun (WGS) entry which is preliminary data.</text>
</comment>
<feature type="compositionally biased region" description="Polar residues" evidence="1">
    <location>
        <begin position="171"/>
        <end position="190"/>
    </location>
</feature>
<feature type="compositionally biased region" description="Acidic residues" evidence="1">
    <location>
        <begin position="234"/>
        <end position="249"/>
    </location>
</feature>
<name>A0AAD4S3Q7_9MAGN</name>
<dbReference type="Proteomes" id="UP001202328">
    <property type="component" value="Unassembled WGS sequence"/>
</dbReference>
<evidence type="ECO:0000256" key="1">
    <source>
        <dbReference type="SAM" id="MobiDB-lite"/>
    </source>
</evidence>
<feature type="compositionally biased region" description="Polar residues" evidence="1">
    <location>
        <begin position="90"/>
        <end position="99"/>
    </location>
</feature>
<dbReference type="EMBL" id="JAJJMB010014314">
    <property type="protein sequence ID" value="KAI3861043.1"/>
    <property type="molecule type" value="Genomic_DNA"/>
</dbReference>
<feature type="compositionally biased region" description="Basic residues" evidence="1">
    <location>
        <begin position="10"/>
        <end position="31"/>
    </location>
</feature>
<evidence type="ECO:0000313" key="3">
    <source>
        <dbReference type="Proteomes" id="UP001202328"/>
    </source>
</evidence>
<protein>
    <submittedName>
        <fullName evidence="2">Uncharacterized protein</fullName>
    </submittedName>
</protein>
<feature type="compositionally biased region" description="Low complexity" evidence="1">
    <location>
        <begin position="64"/>
        <end position="76"/>
    </location>
</feature>
<feature type="compositionally biased region" description="Low complexity" evidence="1">
    <location>
        <begin position="41"/>
        <end position="52"/>
    </location>
</feature>
<gene>
    <name evidence="2" type="ORF">MKW98_003832</name>
</gene>
<proteinExistence type="predicted"/>
<evidence type="ECO:0000313" key="2">
    <source>
        <dbReference type="EMBL" id="KAI3861043.1"/>
    </source>
</evidence>